<proteinExistence type="predicted"/>
<dbReference type="STRING" id="593750.Metfor_1904"/>
<gene>
    <name evidence="2" type="ordered locus">Metfor_1904</name>
</gene>
<organism evidence="2 3">
    <name type="scientific">Methanoregula formicica (strain DSM 22288 / NBRC 105244 / SMSP)</name>
    <dbReference type="NCBI Taxonomy" id="593750"/>
    <lineage>
        <taxon>Archaea</taxon>
        <taxon>Methanobacteriati</taxon>
        <taxon>Methanobacteriota</taxon>
        <taxon>Stenosarchaea group</taxon>
        <taxon>Methanomicrobia</taxon>
        <taxon>Methanomicrobiales</taxon>
        <taxon>Methanoregulaceae</taxon>
        <taxon>Methanoregula</taxon>
    </lineage>
</organism>
<dbReference type="EMBL" id="CP003167">
    <property type="protein sequence ID" value="AGB02923.1"/>
    <property type="molecule type" value="Genomic_DNA"/>
</dbReference>
<accession>L0HHX1</accession>
<dbReference type="GeneID" id="14308293"/>
<reference evidence="2 3" key="2">
    <citation type="journal article" date="2014" name="Genome Announc.">
        <title>Complete Genome Sequence of Methanoregula formicica SMSPT, a Mesophilic Hydrogenotrophic Methanogen Isolated from a Methanogenic Upflow Anaerobic Sludge Blanket Reactor.</title>
        <authorList>
            <person name="Yamamoto K."/>
            <person name="Tamaki H."/>
            <person name="Cadillo-Quiroz H."/>
            <person name="Imachi H."/>
            <person name="Kyrpides N."/>
            <person name="Woyke T."/>
            <person name="Goodwin L."/>
            <person name="Zinder S.H."/>
            <person name="Kamagata Y."/>
            <person name="Liu W.T."/>
        </authorList>
    </citation>
    <scope>NUCLEOTIDE SEQUENCE [LARGE SCALE GENOMIC DNA]</scope>
    <source>
        <strain evidence="3">DSM 22288 / NBRC 105244 / SMSP</strain>
    </source>
</reference>
<dbReference type="AlphaFoldDB" id="L0HHX1"/>
<reference evidence="3" key="1">
    <citation type="submission" date="2011-12" db="EMBL/GenBank/DDBJ databases">
        <title>Complete sequence of Methanoregula formicicum SMSP.</title>
        <authorList>
            <person name="Lucas S."/>
            <person name="Han J."/>
            <person name="Lapidus A."/>
            <person name="Cheng J.-F."/>
            <person name="Goodwin L."/>
            <person name="Pitluck S."/>
            <person name="Peters L."/>
            <person name="Ovchinnikova G."/>
            <person name="Teshima H."/>
            <person name="Detter J.C."/>
            <person name="Han C."/>
            <person name="Tapia R."/>
            <person name="Land M."/>
            <person name="Hauser L."/>
            <person name="Kyrpides N."/>
            <person name="Ivanova N."/>
            <person name="Pagani I."/>
            <person name="Imachi H."/>
            <person name="Tamaki H."/>
            <person name="Sekiguchi Y."/>
            <person name="Kamagata Y."/>
            <person name="Cadillo-Quiroz H."/>
            <person name="Zinder S."/>
            <person name="Liu W.-T."/>
            <person name="Woyke T."/>
        </authorList>
    </citation>
    <scope>NUCLEOTIDE SEQUENCE [LARGE SCALE GENOMIC DNA]</scope>
    <source>
        <strain evidence="3">DSM 22288 / NBRC 105244 / SMSP</strain>
    </source>
</reference>
<keyword evidence="1" id="KW-0175">Coiled coil</keyword>
<evidence type="ECO:0000313" key="3">
    <source>
        <dbReference type="Proteomes" id="UP000010824"/>
    </source>
</evidence>
<dbReference type="Proteomes" id="UP000010824">
    <property type="component" value="Chromosome"/>
</dbReference>
<feature type="coiled-coil region" evidence="1">
    <location>
        <begin position="67"/>
        <end position="238"/>
    </location>
</feature>
<dbReference type="OrthoDB" id="383946at2157"/>
<dbReference type="InParanoid" id="L0HHX1"/>
<sequence length="496" mass="58024">MDSSSFENLRRFFDRVKNAGFFERLFSWQGIVSQGYDAFSEYQQLQGLVVEKEKEIATLVSKNRENVQNLEYQIQQTTQLKQDLSSEQTYVQSLNLRITEKERERATLSATLAETQANNDAIIDQLKGEVINLKSRNEELLRKINERENEAGGFVESDRKNREIIQKLNADFAGLTARYDQVNLQYTESQKTLSQLRQNEEERVRAHDARITELMALKKQLEDDRLRVQAERDDAIRAEFSEMEQTWRRHEEAVEQTLRSICQRHTLEYCDKEKFPLSGKKPDNALLIADQYVIFDAKSPKNSDELGNFRQYIKTQAEAVKKYTKEDNVKKDIFLVVPANTLDYLDEVHLDMAEYQVYVVTHDSLEPIILALKKIEDYQFVDQLSPEDREKICHVIGKFAHATKRRMQIDTYFFNEFLALLKSCESLPEDILKKVVDYEKAEKMNPPMEKRKKLIPIKELEHDVKAITKEAEAREIDVTAVTKEKIETIPLNKFLE</sequence>
<keyword evidence="3" id="KW-1185">Reference proteome</keyword>
<name>L0HHX1_METFS</name>
<evidence type="ECO:0000256" key="1">
    <source>
        <dbReference type="SAM" id="Coils"/>
    </source>
</evidence>
<dbReference type="eggNOG" id="arCOG00371">
    <property type="taxonomic scope" value="Archaea"/>
</dbReference>
<protein>
    <submittedName>
        <fullName evidence="2">Uncharacterized protein</fullName>
    </submittedName>
</protein>
<dbReference type="HOGENOM" id="CLU_549381_0_0_2"/>
<evidence type="ECO:0000313" key="2">
    <source>
        <dbReference type="EMBL" id="AGB02923.1"/>
    </source>
</evidence>
<dbReference type="RefSeq" id="WP_015285886.1">
    <property type="nucleotide sequence ID" value="NC_019943.1"/>
</dbReference>
<dbReference type="KEGG" id="mfo:Metfor_1904"/>